<proteinExistence type="predicted"/>
<evidence type="ECO:0000313" key="1">
    <source>
        <dbReference type="EMBL" id="MBO0933364.1"/>
    </source>
</evidence>
<name>A0A939G712_9BACT</name>
<dbReference type="RefSeq" id="WP_207337331.1">
    <property type="nucleotide sequence ID" value="NZ_JAFMYU010000019.1"/>
</dbReference>
<reference evidence="1 2" key="1">
    <citation type="submission" date="2021-03" db="EMBL/GenBank/DDBJ databases">
        <title>Fibrella sp. HMF5036 genome sequencing and assembly.</title>
        <authorList>
            <person name="Kang H."/>
            <person name="Kim H."/>
            <person name="Bae S."/>
            <person name="Joh K."/>
        </authorList>
    </citation>
    <scope>NUCLEOTIDE SEQUENCE [LARGE SCALE GENOMIC DNA]</scope>
    <source>
        <strain evidence="1 2">HMF5036</strain>
    </source>
</reference>
<dbReference type="AlphaFoldDB" id="A0A939G712"/>
<organism evidence="1 2">
    <name type="scientific">Fibrella aquatilis</name>
    <dbReference type="NCBI Taxonomy" id="2817059"/>
    <lineage>
        <taxon>Bacteria</taxon>
        <taxon>Pseudomonadati</taxon>
        <taxon>Bacteroidota</taxon>
        <taxon>Cytophagia</taxon>
        <taxon>Cytophagales</taxon>
        <taxon>Spirosomataceae</taxon>
        <taxon>Fibrella</taxon>
    </lineage>
</organism>
<protein>
    <submittedName>
        <fullName evidence="1">Uncharacterized protein</fullName>
    </submittedName>
</protein>
<evidence type="ECO:0000313" key="2">
    <source>
        <dbReference type="Proteomes" id="UP000664795"/>
    </source>
</evidence>
<gene>
    <name evidence="1" type="ORF">J2I48_20305</name>
</gene>
<dbReference type="Proteomes" id="UP000664795">
    <property type="component" value="Unassembled WGS sequence"/>
</dbReference>
<sequence>MFGLFKRKKPTESAAISSPLYPLPAHLTSLITPEEYNRVLQLTIEQLSLKGTIEAIHDDGSLSVLFAGQNGATLFFLDNLLRKCKAADVSEWEAIVINHVKILPINSAAITYIYKDFEFAAPLLKVQVKPKGFAKEVMQDCVYRQDFPDTYTFLVIDFQDALHYVRSNEAEEWEKPIDQLFDVALANIAREKTDVNAYLLAERLPFFTLFHNDFAAAYAIELGQNIEQAIGSFGAVVSIPAKGVAFVHPIETDTVFDYIGASHELVQSFYTDEIYTVTDRYYWYYEGQYQLFPYRVEGNKAYLSYPAKLRTLLEE</sequence>
<keyword evidence="2" id="KW-1185">Reference proteome</keyword>
<accession>A0A939G712</accession>
<dbReference type="EMBL" id="JAFMYU010000019">
    <property type="protein sequence ID" value="MBO0933364.1"/>
    <property type="molecule type" value="Genomic_DNA"/>
</dbReference>
<comment type="caution">
    <text evidence="1">The sequence shown here is derived from an EMBL/GenBank/DDBJ whole genome shotgun (WGS) entry which is preliminary data.</text>
</comment>